<dbReference type="AlphaFoldDB" id="A0A5J6Z9W6"/>
<sequence length="136" mass="15780">MTYGNHDMPLDPFADDPNDPASLLEPDDDYPPLSDEEMKALREDLANVKDFRRYLEPRGIRGVSMLCDDCDEVHYYDWGIIESNITTLLQHRIVPVHEPGAKPNPNDYVTWDYCLGYADAMDFAFQPGRPRFPWNR</sequence>
<accession>A0A5J6Z9W6</accession>
<name>A0A5J6Z9W6_9CORY</name>
<evidence type="ECO:0008006" key="4">
    <source>
        <dbReference type="Google" id="ProtNLM"/>
    </source>
</evidence>
<protein>
    <recommendedName>
        <fullName evidence="4">DUF5319 domain-containing protein</fullName>
    </recommendedName>
</protein>
<dbReference type="KEGG" id="cuo:CUROG_08515"/>
<keyword evidence="3" id="KW-1185">Reference proteome</keyword>
<feature type="region of interest" description="Disordered" evidence="1">
    <location>
        <begin position="1"/>
        <end position="34"/>
    </location>
</feature>
<proteinExistence type="predicted"/>
<dbReference type="Proteomes" id="UP000326711">
    <property type="component" value="Chromosome"/>
</dbReference>
<dbReference type="EMBL" id="CP045032">
    <property type="protein sequence ID" value="QFQ03051.1"/>
    <property type="molecule type" value="Genomic_DNA"/>
</dbReference>
<dbReference type="Pfam" id="PF17252">
    <property type="entry name" value="DUF5319"/>
    <property type="match status" value="1"/>
</dbReference>
<organism evidence="2 3">
    <name type="scientific">Corynebacterium urogenitale</name>
    <dbReference type="NCBI Taxonomy" id="2487892"/>
    <lineage>
        <taxon>Bacteria</taxon>
        <taxon>Bacillati</taxon>
        <taxon>Actinomycetota</taxon>
        <taxon>Actinomycetes</taxon>
        <taxon>Mycobacteriales</taxon>
        <taxon>Corynebacteriaceae</taxon>
        <taxon>Corynebacterium</taxon>
    </lineage>
</organism>
<gene>
    <name evidence="2" type="ORF">CUROG_08515</name>
</gene>
<evidence type="ECO:0000313" key="2">
    <source>
        <dbReference type="EMBL" id="QFQ03051.1"/>
    </source>
</evidence>
<evidence type="ECO:0000313" key="3">
    <source>
        <dbReference type="Proteomes" id="UP000326711"/>
    </source>
</evidence>
<evidence type="ECO:0000256" key="1">
    <source>
        <dbReference type="SAM" id="MobiDB-lite"/>
    </source>
</evidence>
<dbReference type="InterPro" id="IPR035165">
    <property type="entry name" value="DUF5319"/>
</dbReference>
<reference evidence="3" key="1">
    <citation type="submission" date="2019-10" db="EMBL/GenBank/DDBJ databases">
        <title>Complete genome sequence of Corynebacterium urogenitalis DSM 108747, isolated from the genital tract of a cow.</title>
        <authorList>
            <person name="Ruckert C."/>
            <person name="Ballas P."/>
            <person name="Wagener K."/>
            <person name="Drillich M."/>
            <person name="Kaempfer P."/>
            <person name="Busse H.-J."/>
            <person name="Ehling-Schulz M."/>
        </authorList>
    </citation>
    <scope>NUCLEOTIDE SEQUENCE [LARGE SCALE GENOMIC DNA]</scope>
    <source>
        <strain evidence="3">LMM 1652</strain>
    </source>
</reference>